<evidence type="ECO:0000313" key="2">
    <source>
        <dbReference type="Proteomes" id="UP000283832"/>
    </source>
</evidence>
<name>A0A418MPD1_9ACTN</name>
<organism evidence="1 2">
    <name type="scientific">Micromonospora radicis</name>
    <dbReference type="NCBI Taxonomy" id="1894971"/>
    <lineage>
        <taxon>Bacteria</taxon>
        <taxon>Bacillati</taxon>
        <taxon>Actinomycetota</taxon>
        <taxon>Actinomycetes</taxon>
        <taxon>Micromonosporales</taxon>
        <taxon>Micromonosporaceae</taxon>
        <taxon>Micromonospora</taxon>
    </lineage>
</organism>
<dbReference type="OrthoDB" id="9929545at2"/>
<dbReference type="RefSeq" id="WP_119579339.1">
    <property type="nucleotide sequence ID" value="NZ_QXEC01000029.1"/>
</dbReference>
<dbReference type="AlphaFoldDB" id="A0A418MPD1"/>
<reference evidence="1 2" key="1">
    <citation type="submission" date="2018-08" db="EMBL/GenBank/DDBJ databases">
        <title>Jishengella sp. nov., isolated from a root of Azadirachta indica A. Juss. var. siamensis Valenton.</title>
        <authorList>
            <person name="Kuncharoen N."/>
            <person name="Tanasupawat S."/>
            <person name="Kudo T."/>
            <person name="Ohkuma M."/>
        </authorList>
    </citation>
    <scope>NUCLEOTIDE SEQUENCE [LARGE SCALE GENOMIC DNA]</scope>
    <source>
        <strain evidence="1 2">AZ1-13</strain>
    </source>
</reference>
<proteinExistence type="predicted"/>
<gene>
    <name evidence="1" type="ORF">D2L64_23280</name>
</gene>
<dbReference type="Proteomes" id="UP000283832">
    <property type="component" value="Unassembled WGS sequence"/>
</dbReference>
<sequence length="65" mass="7011">MTSMYDEVGMRDLVMAAAVVLARHRDGSCAVCTPDGCRELAWAGPVVAAWEREWAAVAGEAARSW</sequence>
<evidence type="ECO:0000313" key="1">
    <source>
        <dbReference type="EMBL" id="RIV34418.1"/>
    </source>
</evidence>
<comment type="caution">
    <text evidence="1">The sequence shown here is derived from an EMBL/GenBank/DDBJ whole genome shotgun (WGS) entry which is preliminary data.</text>
</comment>
<dbReference type="EMBL" id="QXEC01000029">
    <property type="protein sequence ID" value="RIV34418.1"/>
    <property type="molecule type" value="Genomic_DNA"/>
</dbReference>
<accession>A0A418MPD1</accession>
<keyword evidence="2" id="KW-1185">Reference proteome</keyword>
<protein>
    <submittedName>
        <fullName evidence="1">Uncharacterized protein</fullName>
    </submittedName>
</protein>